<dbReference type="SUPFAM" id="SSF81321">
    <property type="entry name" value="Family A G protein-coupled receptor-like"/>
    <property type="match status" value="1"/>
</dbReference>
<feature type="transmembrane region" description="Helical" evidence="1">
    <location>
        <begin position="6"/>
        <end position="27"/>
    </location>
</feature>
<evidence type="ECO:0000313" key="3">
    <source>
        <dbReference type="RefSeq" id="XP_014677077.1"/>
    </source>
</evidence>
<organism evidence="2 3">
    <name type="scientific">Priapulus caudatus</name>
    <name type="common">Priapulid worm</name>
    <dbReference type="NCBI Taxonomy" id="37621"/>
    <lineage>
        <taxon>Eukaryota</taxon>
        <taxon>Metazoa</taxon>
        <taxon>Ecdysozoa</taxon>
        <taxon>Scalidophora</taxon>
        <taxon>Priapulida</taxon>
        <taxon>Priapulimorpha</taxon>
        <taxon>Priapulimorphida</taxon>
        <taxon>Priapulidae</taxon>
        <taxon>Priapulus</taxon>
    </lineage>
</organism>
<sequence>MLAEFITAQKPCMVNVIAFNCFILIVFGKKLRFGPYDMWLLLWTFGAPFLGSVINVSLGYLGPNGVFCYFDVKLGALAGIFYTTVPLLLVLLLNTLLYIGTWKNIRNQALQIKGSETQQAVALRRVHDSASTMTSPHFTMTSLLFAGLGDAAGGGAAARARQRAHYDVTALYDDVTAICRARRRSRRWRCGACTTARAL</sequence>
<accession>A0ABM1EY06</accession>
<evidence type="ECO:0000256" key="1">
    <source>
        <dbReference type="SAM" id="Phobius"/>
    </source>
</evidence>
<evidence type="ECO:0000313" key="2">
    <source>
        <dbReference type="Proteomes" id="UP000695022"/>
    </source>
</evidence>
<keyword evidence="2" id="KW-1185">Reference proteome</keyword>
<keyword evidence="1" id="KW-1133">Transmembrane helix</keyword>
<gene>
    <name evidence="3" type="primary">LOC106816943</name>
</gene>
<dbReference type="Gene3D" id="1.20.1070.10">
    <property type="entry name" value="Rhodopsin 7-helix transmembrane proteins"/>
    <property type="match status" value="1"/>
</dbReference>
<protein>
    <submittedName>
        <fullName evidence="3">Uncharacterized protein LOC106816943</fullName>
    </submittedName>
</protein>
<name>A0ABM1EY06_PRICU</name>
<feature type="transmembrane region" description="Helical" evidence="1">
    <location>
        <begin position="39"/>
        <end position="62"/>
    </location>
</feature>
<keyword evidence="1" id="KW-0472">Membrane</keyword>
<reference evidence="3" key="1">
    <citation type="submission" date="2025-08" db="UniProtKB">
        <authorList>
            <consortium name="RefSeq"/>
        </authorList>
    </citation>
    <scope>IDENTIFICATION</scope>
</reference>
<dbReference type="RefSeq" id="XP_014677077.1">
    <property type="nucleotide sequence ID" value="XM_014821591.1"/>
</dbReference>
<proteinExistence type="predicted"/>
<dbReference type="Proteomes" id="UP000695022">
    <property type="component" value="Unplaced"/>
</dbReference>
<keyword evidence="1" id="KW-0812">Transmembrane</keyword>
<dbReference type="GeneID" id="106816943"/>
<feature type="transmembrane region" description="Helical" evidence="1">
    <location>
        <begin position="74"/>
        <end position="99"/>
    </location>
</feature>